<protein>
    <recommendedName>
        <fullName evidence="5">MFS transporter</fullName>
    </recommendedName>
</protein>
<dbReference type="EMBL" id="WTPX01000003">
    <property type="protein sequence ID" value="NNJ24121.1"/>
    <property type="molecule type" value="Genomic_DNA"/>
</dbReference>
<dbReference type="Pfam" id="PF18943">
    <property type="entry name" value="DUF5690"/>
    <property type="match status" value="1"/>
</dbReference>
<feature type="transmembrane region" description="Helical" evidence="2">
    <location>
        <begin position="330"/>
        <end position="351"/>
    </location>
</feature>
<feature type="transmembrane region" description="Helical" evidence="2">
    <location>
        <begin position="155"/>
        <end position="175"/>
    </location>
</feature>
<gene>
    <name evidence="3" type="ORF">LzC2_01710</name>
</gene>
<name>A0ABX1VAS4_9PLAN</name>
<feature type="region of interest" description="Disordered" evidence="1">
    <location>
        <begin position="443"/>
        <end position="464"/>
    </location>
</feature>
<reference evidence="3 4" key="1">
    <citation type="journal article" date="2020" name="Syst. Appl. Microbiol.">
        <title>Alienimonas chondri sp. nov., a novel planctomycete isolated from the biofilm of the red alga Chondrus crispus.</title>
        <authorList>
            <person name="Vitorino I."/>
            <person name="Albuquerque L."/>
            <person name="Wiegand S."/>
            <person name="Kallscheuer N."/>
            <person name="da Costa M.S."/>
            <person name="Lobo-da-Cunha A."/>
            <person name="Jogler C."/>
            <person name="Lage O.M."/>
        </authorList>
    </citation>
    <scope>NUCLEOTIDE SEQUENCE [LARGE SCALE GENOMIC DNA]</scope>
    <source>
        <strain evidence="3 4">LzC2</strain>
    </source>
</reference>
<feature type="transmembrane region" description="Helical" evidence="2">
    <location>
        <begin position="123"/>
        <end position="143"/>
    </location>
</feature>
<evidence type="ECO:0000256" key="2">
    <source>
        <dbReference type="SAM" id="Phobius"/>
    </source>
</evidence>
<feature type="compositionally biased region" description="Polar residues" evidence="1">
    <location>
        <begin position="455"/>
        <end position="464"/>
    </location>
</feature>
<evidence type="ECO:0000313" key="4">
    <source>
        <dbReference type="Proteomes" id="UP000609651"/>
    </source>
</evidence>
<feature type="transmembrane region" description="Helical" evidence="2">
    <location>
        <begin position="28"/>
        <end position="46"/>
    </location>
</feature>
<evidence type="ECO:0000313" key="3">
    <source>
        <dbReference type="EMBL" id="NNJ24121.1"/>
    </source>
</evidence>
<dbReference type="InterPro" id="IPR036259">
    <property type="entry name" value="MFS_trans_sf"/>
</dbReference>
<keyword evidence="2" id="KW-0472">Membrane</keyword>
<feature type="transmembrane region" description="Helical" evidence="2">
    <location>
        <begin position="234"/>
        <end position="256"/>
    </location>
</feature>
<feature type="transmembrane region" description="Helical" evidence="2">
    <location>
        <begin position="187"/>
        <end position="205"/>
    </location>
</feature>
<keyword evidence="2" id="KW-0812">Transmembrane</keyword>
<keyword evidence="2" id="KW-1133">Transmembrane helix</keyword>
<feature type="transmembrane region" description="Helical" evidence="2">
    <location>
        <begin position="371"/>
        <end position="390"/>
    </location>
</feature>
<dbReference type="RefSeq" id="WP_206678516.1">
    <property type="nucleotide sequence ID" value="NZ_WTPX01000003.1"/>
</dbReference>
<feature type="transmembrane region" description="Helical" evidence="2">
    <location>
        <begin position="66"/>
        <end position="84"/>
    </location>
</feature>
<feature type="transmembrane region" description="Helical" evidence="2">
    <location>
        <begin position="276"/>
        <end position="297"/>
    </location>
</feature>
<feature type="transmembrane region" description="Helical" evidence="2">
    <location>
        <begin position="410"/>
        <end position="433"/>
    </location>
</feature>
<feature type="transmembrane region" description="Helical" evidence="2">
    <location>
        <begin position="96"/>
        <end position="117"/>
    </location>
</feature>
<dbReference type="SUPFAM" id="SSF103473">
    <property type="entry name" value="MFS general substrate transporter"/>
    <property type="match status" value="1"/>
</dbReference>
<evidence type="ECO:0008006" key="5">
    <source>
        <dbReference type="Google" id="ProtNLM"/>
    </source>
</evidence>
<evidence type="ECO:0000256" key="1">
    <source>
        <dbReference type="SAM" id="MobiDB-lite"/>
    </source>
</evidence>
<comment type="caution">
    <text evidence="3">The sequence shown here is derived from an EMBL/GenBank/DDBJ whole genome shotgun (WGS) entry which is preliminary data.</text>
</comment>
<dbReference type="Proteomes" id="UP000609651">
    <property type="component" value="Unassembled WGS sequence"/>
</dbReference>
<accession>A0ABX1VAS4</accession>
<sequence>MSDSLRTVNDPGDGDAVPAYDSATRTSLAIAAAAAFCTYFCMYAFRKPFTAGTFDGETLFGLDLKVALVVAQVAGYTLSKFIGIKIVSEMPAGRRALGILSLIVAAELGLVLFAILPVGWKPLALFLNGLPLGMVFGLVIAYLEGRRQTEALTAALSASFIVSSGVVKSVGRWLIGEAGLSEYTMPAAAGALFFVPLLVSVWALSRTPPPGAEDRRRRAARNAMTRDDRRQFLAAYWPGLVLMVGVYVTLTIVRTVRDDFAVEIWRDLGVAGEPSVFARSETVVAILVTAACALFIFVRDNRTALAVTLGLMVAGFCVAAAAAAGQGAGALGPFPFMVACGVGLYVPYVAFHTTVFERIIAAAGRPCNIGFLMYLADSSGYLGHTALLLWRSLSRPGETIGADGDALPLFRGMLLATAAASAVALTVATVYFLRVLRRPEEKPEEENASVVTAPASATPQTMAV</sequence>
<organism evidence="3 4">
    <name type="scientific">Alienimonas chondri</name>
    <dbReference type="NCBI Taxonomy" id="2681879"/>
    <lineage>
        <taxon>Bacteria</taxon>
        <taxon>Pseudomonadati</taxon>
        <taxon>Planctomycetota</taxon>
        <taxon>Planctomycetia</taxon>
        <taxon>Planctomycetales</taxon>
        <taxon>Planctomycetaceae</taxon>
        <taxon>Alienimonas</taxon>
    </lineage>
</organism>
<dbReference type="InterPro" id="IPR043745">
    <property type="entry name" value="DUF5690"/>
</dbReference>
<proteinExistence type="predicted"/>
<keyword evidence="4" id="KW-1185">Reference proteome</keyword>
<feature type="transmembrane region" description="Helical" evidence="2">
    <location>
        <begin position="304"/>
        <end position="324"/>
    </location>
</feature>